<keyword evidence="13" id="KW-1185">Reference proteome</keyword>
<feature type="domain" description="SDE2/SF3A3 SAP" evidence="10">
    <location>
        <begin position="329"/>
        <end position="394"/>
    </location>
</feature>
<evidence type="ECO:0000256" key="5">
    <source>
        <dbReference type="ARBA" id="ARBA00022664"/>
    </source>
</evidence>
<evidence type="ECO:0000259" key="11">
    <source>
        <dbReference type="Pfam" id="PF22782"/>
    </source>
</evidence>
<evidence type="ECO:0000256" key="4">
    <source>
        <dbReference type="ARBA" id="ARBA00022490"/>
    </source>
</evidence>
<keyword evidence="5" id="KW-0507">mRNA processing</keyword>
<dbReference type="GO" id="GO:0005634">
    <property type="term" value="C:nucleus"/>
    <property type="evidence" value="ECO:0007669"/>
    <property type="project" value="UniProtKB-SubCell"/>
</dbReference>
<dbReference type="Pfam" id="PF13297">
    <property type="entry name" value="SDE2_2C"/>
    <property type="match status" value="1"/>
</dbReference>
<accession>A0AAN9GEN3</accession>
<evidence type="ECO:0000259" key="10">
    <source>
        <dbReference type="Pfam" id="PF13297"/>
    </source>
</evidence>
<dbReference type="GO" id="GO:0008380">
    <property type="term" value="P:RNA splicing"/>
    <property type="evidence" value="ECO:0007669"/>
    <property type="project" value="UniProtKB-KW"/>
</dbReference>
<dbReference type="InterPro" id="IPR051421">
    <property type="entry name" value="RNA_Proc_DNA_Dmg_Regulator"/>
</dbReference>
<evidence type="ECO:0000256" key="1">
    <source>
        <dbReference type="ARBA" id="ARBA00004123"/>
    </source>
</evidence>
<evidence type="ECO:0000256" key="6">
    <source>
        <dbReference type="ARBA" id="ARBA00023187"/>
    </source>
</evidence>
<evidence type="ECO:0000256" key="2">
    <source>
        <dbReference type="ARBA" id="ARBA00004496"/>
    </source>
</evidence>
<gene>
    <name evidence="12" type="ORF">V1264_018808</name>
</gene>
<dbReference type="PANTHER" id="PTHR12786:SF1">
    <property type="entry name" value="SPLICING REGULATOR SDE2"/>
    <property type="match status" value="1"/>
</dbReference>
<feature type="compositionally biased region" description="Low complexity" evidence="9">
    <location>
        <begin position="216"/>
        <end position="260"/>
    </location>
</feature>
<evidence type="ECO:0000256" key="9">
    <source>
        <dbReference type="SAM" id="MobiDB-lite"/>
    </source>
</evidence>
<comment type="caution">
    <text evidence="12">The sequence shown here is derived from an EMBL/GenBank/DDBJ whole genome shotgun (WGS) entry which is preliminary data.</text>
</comment>
<keyword evidence="8" id="KW-0131">Cell cycle</keyword>
<evidence type="ECO:0000256" key="7">
    <source>
        <dbReference type="ARBA" id="ARBA00023242"/>
    </source>
</evidence>
<evidence type="ECO:0000256" key="8">
    <source>
        <dbReference type="ARBA" id="ARBA00023306"/>
    </source>
</evidence>
<dbReference type="EMBL" id="JBAMIC010000008">
    <property type="protein sequence ID" value="KAK7104030.1"/>
    <property type="molecule type" value="Genomic_DNA"/>
</dbReference>
<feature type="region of interest" description="Disordered" evidence="9">
    <location>
        <begin position="195"/>
        <end position="336"/>
    </location>
</feature>
<comment type="similarity">
    <text evidence="3">Belongs to the SDE2 family.</text>
</comment>
<protein>
    <recommendedName>
        <fullName evidence="14">Replication stress response regulator SDE2</fullName>
    </recommendedName>
</protein>
<evidence type="ECO:0000313" key="13">
    <source>
        <dbReference type="Proteomes" id="UP001374579"/>
    </source>
</evidence>
<dbReference type="PANTHER" id="PTHR12786">
    <property type="entry name" value="SPLICING FACTOR SF3A-RELATED"/>
    <property type="match status" value="1"/>
</dbReference>
<dbReference type="GO" id="GO:0006397">
    <property type="term" value="P:mRNA processing"/>
    <property type="evidence" value="ECO:0007669"/>
    <property type="project" value="UniProtKB-KW"/>
</dbReference>
<dbReference type="InterPro" id="IPR053822">
    <property type="entry name" value="SDE2-like_dom"/>
</dbReference>
<feature type="compositionally biased region" description="Polar residues" evidence="9">
    <location>
        <begin position="312"/>
        <end position="324"/>
    </location>
</feature>
<reference evidence="12 13" key="1">
    <citation type="submission" date="2024-02" db="EMBL/GenBank/DDBJ databases">
        <title>Chromosome-scale genome assembly of the rough periwinkle Littorina saxatilis.</title>
        <authorList>
            <person name="De Jode A."/>
            <person name="Faria R."/>
            <person name="Formenti G."/>
            <person name="Sims Y."/>
            <person name="Smith T.P."/>
            <person name="Tracey A."/>
            <person name="Wood J.M.D."/>
            <person name="Zagrodzka Z.B."/>
            <person name="Johannesson K."/>
            <person name="Butlin R.K."/>
            <person name="Leder E.H."/>
        </authorList>
    </citation>
    <scope>NUCLEOTIDE SEQUENCE [LARGE SCALE GENOMIC DNA]</scope>
    <source>
        <strain evidence="12">Snail1</strain>
        <tissue evidence="12">Muscle</tissue>
    </source>
</reference>
<evidence type="ECO:0008006" key="14">
    <source>
        <dbReference type="Google" id="ProtNLM"/>
    </source>
</evidence>
<keyword evidence="6" id="KW-0508">mRNA splicing</keyword>
<feature type="domain" description="SDE2-like" evidence="11">
    <location>
        <begin position="58"/>
        <end position="157"/>
    </location>
</feature>
<dbReference type="Pfam" id="PF22782">
    <property type="entry name" value="SDE2"/>
    <property type="match status" value="1"/>
</dbReference>
<dbReference type="AlphaFoldDB" id="A0AAN9GEN3"/>
<comment type="subcellular location">
    <subcellularLocation>
        <location evidence="2">Cytoplasm</location>
    </subcellularLocation>
    <subcellularLocation>
        <location evidence="1">Nucleus</location>
    </subcellularLocation>
</comment>
<proteinExistence type="inferred from homology"/>
<feature type="compositionally biased region" description="Basic and acidic residues" evidence="9">
    <location>
        <begin position="103"/>
        <end position="121"/>
    </location>
</feature>
<keyword evidence="4" id="KW-0963">Cytoplasm</keyword>
<keyword evidence="7" id="KW-0539">Nucleus</keyword>
<dbReference type="InterPro" id="IPR025086">
    <property type="entry name" value="SDE2/SF3A3_SAP"/>
</dbReference>
<evidence type="ECO:0000256" key="3">
    <source>
        <dbReference type="ARBA" id="ARBA00008726"/>
    </source>
</evidence>
<dbReference type="Proteomes" id="UP001374579">
    <property type="component" value="Unassembled WGS sequence"/>
</dbReference>
<name>A0AAN9GEN3_9CAEN</name>
<dbReference type="GO" id="GO:0005737">
    <property type="term" value="C:cytoplasm"/>
    <property type="evidence" value="ECO:0007669"/>
    <property type="project" value="UniProtKB-SubCell"/>
</dbReference>
<feature type="compositionally biased region" description="Low complexity" evidence="9">
    <location>
        <begin position="279"/>
        <end position="296"/>
    </location>
</feature>
<organism evidence="12 13">
    <name type="scientific">Littorina saxatilis</name>
    <dbReference type="NCBI Taxonomy" id="31220"/>
    <lineage>
        <taxon>Eukaryota</taxon>
        <taxon>Metazoa</taxon>
        <taxon>Spiralia</taxon>
        <taxon>Lophotrochozoa</taxon>
        <taxon>Mollusca</taxon>
        <taxon>Gastropoda</taxon>
        <taxon>Caenogastropoda</taxon>
        <taxon>Littorinimorpha</taxon>
        <taxon>Littorinoidea</taxon>
        <taxon>Littorinidae</taxon>
        <taxon>Littorina</taxon>
    </lineage>
</organism>
<feature type="region of interest" description="Disordered" evidence="9">
    <location>
        <begin position="103"/>
        <end position="125"/>
    </location>
</feature>
<evidence type="ECO:0000313" key="12">
    <source>
        <dbReference type="EMBL" id="KAK7104030.1"/>
    </source>
</evidence>
<sequence>MSAFEIPEDCGLLFVQDVEQILGIDSGASYMISNGRLVPRCEPLQHGLKYYICPRVLGGKGGFGSMLRAIGAQIEKTTSREACRDLSGRRIRDVNNEKKLKEWVSKQADREQEQEEREERRRAKRAKYLVETPGKMDDPEYNAQYNQIMMKNEAAVHEGLAKMKEGGSTSKKRKADSNGTLDKYDRWNIVGGVNIDDLDSDSGSEHSDSNEARPGSSSSKPSHTVTSSSSQSSEGAASTSPTGKHSSPASSATVTSSAESAGKDGGSSPSKVAKLEGDSSVSMGEGASSSSPGAQAEVSSVKGEGVGASAKGSESQNAVSNGVVPSSGAECTDPIDLDDYTSAEELHSLGLERLKADLMRRGLKCGGNLQERALRLFSVKGLAPDKIPAKLLAKGKGQGKSSQK</sequence>